<dbReference type="Gene3D" id="3.30.830.10">
    <property type="entry name" value="Metalloenzyme, LuxS/M16 peptidase-like"/>
    <property type="match status" value="2"/>
</dbReference>
<dbReference type="Proteomes" id="UP001445472">
    <property type="component" value="Unassembled WGS sequence"/>
</dbReference>
<dbReference type="PANTHER" id="PTHR11851:SF224">
    <property type="entry name" value="PROCESSING PROTEASE"/>
    <property type="match status" value="1"/>
</dbReference>
<dbReference type="SUPFAM" id="SSF63411">
    <property type="entry name" value="LuxS/MPP-like metallohydrolase"/>
    <property type="match status" value="2"/>
</dbReference>
<evidence type="ECO:0000259" key="2">
    <source>
        <dbReference type="Pfam" id="PF05193"/>
    </source>
</evidence>
<proteinExistence type="predicted"/>
<evidence type="ECO:0000259" key="1">
    <source>
        <dbReference type="Pfam" id="PF00675"/>
    </source>
</evidence>
<dbReference type="InterPro" id="IPR011249">
    <property type="entry name" value="Metalloenz_LuxS/M16"/>
</dbReference>
<sequence length="455" mass="48062">MDFHPQPTPGAARPWAFPAPERGTLDNGLTVLRCHRPGQQVVAVEICLDAPLDAEPEGLDGVATIMARALSEGTDKHSAEEFAAELERCGATLDAHADHPGVRVSLEVPASRLPKALGLLAEALRAPAFADSEVERLVRNRLDEIPHETANPGRRAAKQLAKELFPAALRVSRPRQGTEETVARIDAPAVRAFFEAHVRPATATAVIVGDLTGVDLDAVLGESLGTWTGDKADPRPVPPISADDTGRVVIVDRPGAVQTQLLIGRVGADRHDRVWPAQVLGTYCLGGTLTSRLDRVLREEKGYTYGVRAFGQVLLSAPDGSGAAMLAISGSVDTPNTGPALEDLWKVLRTLAAEGLDDAERDVAVQNLVGVAPLKYETAASVAATLADQVEQHLPDDYQAQLYVRLAETGTVEATAAVVGAFPVDRLVTVLVGDASQIEEPVKALGIGEVTVVTG</sequence>
<evidence type="ECO:0000313" key="4">
    <source>
        <dbReference type="Proteomes" id="UP001445472"/>
    </source>
</evidence>
<accession>A0ABV1V411</accession>
<comment type="caution">
    <text evidence="3">The sequence shown here is derived from an EMBL/GenBank/DDBJ whole genome shotgun (WGS) entry which is preliminary data.</text>
</comment>
<dbReference type="EMBL" id="JBEPBX010000035">
    <property type="protein sequence ID" value="MER6617261.1"/>
    <property type="molecule type" value="Genomic_DNA"/>
</dbReference>
<dbReference type="Pfam" id="PF05193">
    <property type="entry name" value="Peptidase_M16_C"/>
    <property type="match status" value="1"/>
</dbReference>
<protein>
    <submittedName>
        <fullName evidence="3">Pitrilysin family protein</fullName>
    </submittedName>
</protein>
<reference evidence="3 4" key="1">
    <citation type="submission" date="2024-06" db="EMBL/GenBank/DDBJ databases">
        <title>The Natural Products Discovery Center: Release of the First 8490 Sequenced Strains for Exploring Actinobacteria Biosynthetic Diversity.</title>
        <authorList>
            <person name="Kalkreuter E."/>
            <person name="Kautsar S.A."/>
            <person name="Yang D."/>
            <person name="Bader C.D."/>
            <person name="Teijaro C.N."/>
            <person name="Fluegel L."/>
            <person name="Davis C.M."/>
            <person name="Simpson J.R."/>
            <person name="Lauterbach L."/>
            <person name="Steele A.D."/>
            <person name="Gui C."/>
            <person name="Meng S."/>
            <person name="Li G."/>
            <person name="Viehrig K."/>
            <person name="Ye F."/>
            <person name="Su P."/>
            <person name="Kiefer A.F."/>
            <person name="Nichols A."/>
            <person name="Cepeda A.J."/>
            <person name="Yan W."/>
            <person name="Fan B."/>
            <person name="Jiang Y."/>
            <person name="Adhikari A."/>
            <person name="Zheng C.-J."/>
            <person name="Schuster L."/>
            <person name="Cowan T.M."/>
            <person name="Smanski M.J."/>
            <person name="Chevrette M.G."/>
            <person name="De Carvalho L.P.S."/>
            <person name="Shen B."/>
        </authorList>
    </citation>
    <scope>NUCLEOTIDE SEQUENCE [LARGE SCALE GENOMIC DNA]</scope>
    <source>
        <strain evidence="3 4">NPDC000837</strain>
    </source>
</reference>
<keyword evidence="4" id="KW-1185">Reference proteome</keyword>
<dbReference type="RefSeq" id="WP_351978424.1">
    <property type="nucleotide sequence ID" value="NZ_JBEPBX010000035.1"/>
</dbReference>
<organism evidence="3 4">
    <name type="scientific">Streptomyces xantholiticus</name>
    <dbReference type="NCBI Taxonomy" id="68285"/>
    <lineage>
        <taxon>Bacteria</taxon>
        <taxon>Bacillati</taxon>
        <taxon>Actinomycetota</taxon>
        <taxon>Actinomycetes</taxon>
        <taxon>Kitasatosporales</taxon>
        <taxon>Streptomycetaceae</taxon>
        <taxon>Streptomyces</taxon>
    </lineage>
</organism>
<feature type="domain" description="Peptidase M16 C-terminal" evidence="2">
    <location>
        <begin position="185"/>
        <end position="368"/>
    </location>
</feature>
<dbReference type="PANTHER" id="PTHR11851">
    <property type="entry name" value="METALLOPROTEASE"/>
    <property type="match status" value="1"/>
</dbReference>
<dbReference type="InterPro" id="IPR007863">
    <property type="entry name" value="Peptidase_M16_C"/>
</dbReference>
<dbReference type="InterPro" id="IPR011765">
    <property type="entry name" value="Pept_M16_N"/>
</dbReference>
<evidence type="ECO:0000313" key="3">
    <source>
        <dbReference type="EMBL" id="MER6617261.1"/>
    </source>
</evidence>
<dbReference type="InterPro" id="IPR050361">
    <property type="entry name" value="MPP/UQCRC_Complex"/>
</dbReference>
<dbReference type="Pfam" id="PF00675">
    <property type="entry name" value="Peptidase_M16"/>
    <property type="match status" value="1"/>
</dbReference>
<gene>
    <name evidence="3" type="ORF">ABT276_28710</name>
</gene>
<name>A0ABV1V411_9ACTN</name>
<feature type="domain" description="Peptidase M16 N-terminal" evidence="1">
    <location>
        <begin position="32"/>
        <end position="162"/>
    </location>
</feature>